<organism evidence="2 3">
    <name type="scientific">Arctia plantaginis</name>
    <name type="common">Wood tiger moth</name>
    <name type="synonym">Phalaena plantaginis</name>
    <dbReference type="NCBI Taxonomy" id="874455"/>
    <lineage>
        <taxon>Eukaryota</taxon>
        <taxon>Metazoa</taxon>
        <taxon>Ecdysozoa</taxon>
        <taxon>Arthropoda</taxon>
        <taxon>Hexapoda</taxon>
        <taxon>Insecta</taxon>
        <taxon>Pterygota</taxon>
        <taxon>Neoptera</taxon>
        <taxon>Endopterygota</taxon>
        <taxon>Lepidoptera</taxon>
        <taxon>Glossata</taxon>
        <taxon>Ditrysia</taxon>
        <taxon>Noctuoidea</taxon>
        <taxon>Erebidae</taxon>
        <taxon>Arctiinae</taxon>
        <taxon>Arctia</taxon>
    </lineage>
</organism>
<dbReference type="Proteomes" id="UP000494106">
    <property type="component" value="Unassembled WGS sequence"/>
</dbReference>
<feature type="compositionally biased region" description="Acidic residues" evidence="1">
    <location>
        <begin position="1"/>
        <end position="10"/>
    </location>
</feature>
<evidence type="ECO:0000313" key="3">
    <source>
        <dbReference type="Proteomes" id="UP000494106"/>
    </source>
</evidence>
<proteinExistence type="predicted"/>
<name>A0A8S0YTM7_ARCPL</name>
<comment type="caution">
    <text evidence="2">The sequence shown here is derived from an EMBL/GenBank/DDBJ whole genome shotgun (WGS) entry which is preliminary data.</text>
</comment>
<accession>A0A8S0YTM7</accession>
<evidence type="ECO:0000313" key="2">
    <source>
        <dbReference type="EMBL" id="CAB3222946.1"/>
    </source>
</evidence>
<dbReference type="AlphaFoldDB" id="A0A8S0YTM7"/>
<gene>
    <name evidence="2" type="ORF">APLA_LOCUS1374</name>
</gene>
<dbReference type="EMBL" id="CADEBC010000123">
    <property type="protein sequence ID" value="CAB3222946.1"/>
    <property type="molecule type" value="Genomic_DNA"/>
</dbReference>
<dbReference type="OrthoDB" id="7268515at2759"/>
<feature type="region of interest" description="Disordered" evidence="1">
    <location>
        <begin position="1"/>
        <end position="25"/>
    </location>
</feature>
<sequence>MEETDYDDEDIRLPEEATGRPMPPELLDMFGNKSARHLDLEVCMAGLDQLGGPEYLKPITVNPEGVLWAFAHDGECSEEVN</sequence>
<evidence type="ECO:0000256" key="1">
    <source>
        <dbReference type="SAM" id="MobiDB-lite"/>
    </source>
</evidence>
<protein>
    <submittedName>
        <fullName evidence="2">Uncharacterized protein</fullName>
    </submittedName>
</protein>
<reference evidence="2 3" key="1">
    <citation type="submission" date="2020-04" db="EMBL/GenBank/DDBJ databases">
        <authorList>
            <person name="Wallbank WR R."/>
            <person name="Pardo Diaz C."/>
            <person name="Kozak K."/>
            <person name="Martin S."/>
            <person name="Jiggins C."/>
            <person name="Moest M."/>
            <person name="Warren A I."/>
            <person name="Byers J.R.P. K."/>
            <person name="Montejo-Kovacevich G."/>
            <person name="Yen C E."/>
        </authorList>
    </citation>
    <scope>NUCLEOTIDE SEQUENCE [LARGE SCALE GENOMIC DNA]</scope>
</reference>
<keyword evidence="3" id="KW-1185">Reference proteome</keyword>